<dbReference type="Proteomes" id="UP000054485">
    <property type="component" value="Unassembled WGS sequence"/>
</dbReference>
<dbReference type="EMBL" id="KN836293">
    <property type="protein sequence ID" value="KIK32315.1"/>
    <property type="molecule type" value="Genomic_DNA"/>
</dbReference>
<dbReference type="OrthoDB" id="10529591at2759"/>
<evidence type="ECO:0000256" key="1">
    <source>
        <dbReference type="SAM" id="MobiDB-lite"/>
    </source>
</evidence>
<feature type="compositionally biased region" description="Basic and acidic residues" evidence="1">
    <location>
        <begin position="312"/>
        <end position="352"/>
    </location>
</feature>
<accession>A0A0C9Z4F0</accession>
<feature type="region of interest" description="Disordered" evidence="1">
    <location>
        <begin position="312"/>
        <end position="396"/>
    </location>
</feature>
<keyword evidence="3" id="KW-1185">Reference proteome</keyword>
<name>A0A0C9Z4F0_9AGAM</name>
<reference evidence="3" key="2">
    <citation type="submission" date="2015-01" db="EMBL/GenBank/DDBJ databases">
        <title>Evolutionary Origins and Diversification of the Mycorrhizal Mutualists.</title>
        <authorList>
            <consortium name="DOE Joint Genome Institute"/>
            <consortium name="Mycorrhizal Genomics Consortium"/>
            <person name="Kohler A."/>
            <person name="Kuo A."/>
            <person name="Nagy L.G."/>
            <person name="Floudas D."/>
            <person name="Copeland A."/>
            <person name="Barry K.W."/>
            <person name="Cichocki N."/>
            <person name="Veneault-Fourrey C."/>
            <person name="LaButti K."/>
            <person name="Lindquist E.A."/>
            <person name="Lipzen A."/>
            <person name="Lundell T."/>
            <person name="Morin E."/>
            <person name="Murat C."/>
            <person name="Riley R."/>
            <person name="Ohm R."/>
            <person name="Sun H."/>
            <person name="Tunlid A."/>
            <person name="Henrissat B."/>
            <person name="Grigoriev I.V."/>
            <person name="Hibbett D.S."/>
            <person name="Martin F."/>
        </authorList>
    </citation>
    <scope>NUCLEOTIDE SEQUENCE [LARGE SCALE GENOMIC DNA]</scope>
    <source>
        <strain evidence="3">UH-Slu-Lm8-n1</strain>
    </source>
</reference>
<proteinExistence type="predicted"/>
<dbReference type="InParanoid" id="A0A0C9Z4F0"/>
<evidence type="ECO:0000313" key="2">
    <source>
        <dbReference type="EMBL" id="KIK32315.1"/>
    </source>
</evidence>
<dbReference type="HOGENOM" id="CLU_696715_0_0_1"/>
<sequence>MNFYLIHDRRTRILIPRAKSQAELPRVRLVQSGVCGEQWGRLWLSLSQIRTDLRSCQALKRILTACIPYARHFADGRNETASFWLAYWGLEDRESFESCGDDQWTRVWNDERQWVVWGVWAWGGGRAHPHSRSFGNLVSPPQPLEYPQGLTSNLGGYSRPRIAFSVGGSGAQTPYFSGAHSLLHSPGTPPAEIAESTIWARGFTEANSSGGGGAHGEELDGVDGVEASVGGVRERNASGVLDGENVHANAAPDYRVSFQGCVPPLSSLAALSSYEEAAGSGVRQERRRFSPLDGLGSGLHLSFDGRWGRALEGRHSPHDGGRSPRDGRRPILQDGSHHILHDEPHSSLHDGRYSSMHGGLHPIHHDRPPSSPHEARDGVHVRVPIPRWRTESGEGS</sequence>
<dbReference type="STRING" id="930992.A0A0C9Z4F0"/>
<reference evidence="2 3" key="1">
    <citation type="submission" date="2014-04" db="EMBL/GenBank/DDBJ databases">
        <authorList>
            <consortium name="DOE Joint Genome Institute"/>
            <person name="Kuo A."/>
            <person name="Ruytinx J."/>
            <person name="Rineau F."/>
            <person name="Colpaert J."/>
            <person name="Kohler A."/>
            <person name="Nagy L.G."/>
            <person name="Floudas D."/>
            <person name="Copeland A."/>
            <person name="Barry K.W."/>
            <person name="Cichocki N."/>
            <person name="Veneault-Fourrey C."/>
            <person name="LaButti K."/>
            <person name="Lindquist E.A."/>
            <person name="Lipzen A."/>
            <person name="Lundell T."/>
            <person name="Morin E."/>
            <person name="Murat C."/>
            <person name="Sun H."/>
            <person name="Tunlid A."/>
            <person name="Henrissat B."/>
            <person name="Grigoriev I.V."/>
            <person name="Hibbett D.S."/>
            <person name="Martin F."/>
            <person name="Nordberg H.P."/>
            <person name="Cantor M.N."/>
            <person name="Hua S.X."/>
        </authorList>
    </citation>
    <scope>NUCLEOTIDE SEQUENCE [LARGE SCALE GENOMIC DNA]</scope>
    <source>
        <strain evidence="2 3">UH-Slu-Lm8-n1</strain>
    </source>
</reference>
<feature type="compositionally biased region" description="Basic and acidic residues" evidence="1">
    <location>
        <begin position="363"/>
        <end position="380"/>
    </location>
</feature>
<organism evidence="2 3">
    <name type="scientific">Suillus luteus UH-Slu-Lm8-n1</name>
    <dbReference type="NCBI Taxonomy" id="930992"/>
    <lineage>
        <taxon>Eukaryota</taxon>
        <taxon>Fungi</taxon>
        <taxon>Dikarya</taxon>
        <taxon>Basidiomycota</taxon>
        <taxon>Agaricomycotina</taxon>
        <taxon>Agaricomycetes</taxon>
        <taxon>Agaricomycetidae</taxon>
        <taxon>Boletales</taxon>
        <taxon>Suillineae</taxon>
        <taxon>Suillaceae</taxon>
        <taxon>Suillus</taxon>
    </lineage>
</organism>
<dbReference type="AlphaFoldDB" id="A0A0C9Z4F0"/>
<evidence type="ECO:0000313" key="3">
    <source>
        <dbReference type="Proteomes" id="UP000054485"/>
    </source>
</evidence>
<protein>
    <submittedName>
        <fullName evidence="2">Unplaced genomic scaffold CY34scaffold_1162, whole genome shotgun sequence</fullName>
    </submittedName>
</protein>
<gene>
    <name evidence="2" type="ORF">CY34DRAFT_111014</name>
</gene>